<evidence type="ECO:0000256" key="1">
    <source>
        <dbReference type="ARBA" id="ARBA00022527"/>
    </source>
</evidence>
<keyword evidence="7" id="KW-0175">Coiled coil</keyword>
<evidence type="ECO:0000256" key="4">
    <source>
        <dbReference type="ARBA" id="ARBA00022777"/>
    </source>
</evidence>
<evidence type="ECO:0000313" key="11">
    <source>
        <dbReference type="Proteomes" id="UP000192247"/>
    </source>
</evidence>
<evidence type="ECO:0000256" key="8">
    <source>
        <dbReference type="SAM" id="MobiDB-lite"/>
    </source>
</evidence>
<dbReference type="GO" id="GO:0005524">
    <property type="term" value="F:ATP binding"/>
    <property type="evidence" value="ECO:0007669"/>
    <property type="project" value="UniProtKB-UniRule"/>
</dbReference>
<keyword evidence="11" id="KW-1185">Reference proteome</keyword>
<dbReference type="GO" id="GO:0004690">
    <property type="term" value="F:cyclic nucleotide-dependent protein kinase activity"/>
    <property type="evidence" value="ECO:0007669"/>
    <property type="project" value="UniProtKB-ARBA"/>
</dbReference>
<keyword evidence="1" id="KW-0723">Serine/threonine-protein kinase</keyword>
<accession>A0A1V9XUG9</accession>
<dbReference type="PROSITE" id="PS50011">
    <property type="entry name" value="PROTEIN_KINASE_DOM"/>
    <property type="match status" value="1"/>
</dbReference>
<feature type="region of interest" description="Disordered" evidence="8">
    <location>
        <begin position="538"/>
        <end position="559"/>
    </location>
</feature>
<dbReference type="InParanoid" id="A0A1V9XUG9"/>
<dbReference type="STRING" id="418985.A0A1V9XUG9"/>
<dbReference type="PROSITE" id="PS00107">
    <property type="entry name" value="PROTEIN_KINASE_ATP"/>
    <property type="match status" value="1"/>
</dbReference>
<proteinExistence type="predicted"/>
<dbReference type="EMBL" id="MNPL01003963">
    <property type="protein sequence ID" value="OQR77083.1"/>
    <property type="molecule type" value="Genomic_DNA"/>
</dbReference>
<evidence type="ECO:0000259" key="9">
    <source>
        <dbReference type="PROSITE" id="PS50011"/>
    </source>
</evidence>
<evidence type="ECO:0000256" key="7">
    <source>
        <dbReference type="SAM" id="Coils"/>
    </source>
</evidence>
<protein>
    <recommendedName>
        <fullName evidence="9">Protein kinase domain-containing protein</fullName>
    </recommendedName>
</protein>
<sequence>MGNALLRERADRTKRSDCRCALLPGWFGLEDDYNEKIRPGIVAALKRRINQNIAHVTTKQISDYKITGIIGGGSFAQAFRATHRSGRLSALKAVRKDYNNFVEIISEVTTLKQLYHPFITHFYHTAETDRFYFIDAEFAPMGSMVHMLGNPLRPGELVKLSESTTCFYIAQLVLALEYIHTVGLVHRDIKPDNIVVDVTGYIKLCNFRGVNYLPTLPKGMARNFFGTNGYMPPEVILNQCFMTGPDWFATGVTLFELLTGNHLFDSTEHLLDNCQDGLGFLTAMLQHHHVNVSDACFDLMVQLTEYNQWLRLGCMRGGVEDVKRHEWFAHVNWASLYRKKYVCPLFVEQVHLGRINPDVIEKFERADTNQDDALEQLREQYEEQQRLQHEQQQKQLRQQQKQQQLQQQQQQLREPAQQLQIQQCMQRIRQQLQQEQMQQDGIRQQLKQLAHFAYQAQQNLREIQQLQQQPESQEQLQGLQQQKEQLEQWLQQYPQIEQELQEQLQQHIGQQEQLGQQLQQSQDVAALREQERHYSLQQQKHYQQGQQQTSRERGQQLQRQIESISEQLKQQEVQQDQIEERLEKHVHIRKMMEQRMQELQHLQQQTGSQQQLRKLQQQKEQLEQRLQQSPQVEQQLRQQLQQTTEQQQQLVKQTEQLQNQLQEILEGRG</sequence>
<dbReference type="InterPro" id="IPR000719">
    <property type="entry name" value="Prot_kinase_dom"/>
</dbReference>
<dbReference type="SUPFAM" id="SSF56112">
    <property type="entry name" value="Protein kinase-like (PK-like)"/>
    <property type="match status" value="1"/>
</dbReference>
<dbReference type="Gene3D" id="3.30.200.20">
    <property type="entry name" value="Phosphorylase Kinase, domain 1"/>
    <property type="match status" value="1"/>
</dbReference>
<dbReference type="Pfam" id="PF00069">
    <property type="entry name" value="Pkinase"/>
    <property type="match status" value="1"/>
</dbReference>
<dbReference type="PROSITE" id="PS00108">
    <property type="entry name" value="PROTEIN_KINASE_ST"/>
    <property type="match status" value="1"/>
</dbReference>
<evidence type="ECO:0000256" key="3">
    <source>
        <dbReference type="ARBA" id="ARBA00022741"/>
    </source>
</evidence>
<dbReference type="AlphaFoldDB" id="A0A1V9XUG9"/>
<dbReference type="InterPro" id="IPR017441">
    <property type="entry name" value="Protein_kinase_ATP_BS"/>
</dbReference>
<feature type="coiled-coil region" evidence="7">
    <location>
        <begin position="605"/>
        <end position="660"/>
    </location>
</feature>
<gene>
    <name evidence="10" type="ORF">BIW11_02964</name>
</gene>
<feature type="compositionally biased region" description="Low complexity" evidence="8">
    <location>
        <begin position="538"/>
        <end position="548"/>
    </location>
</feature>
<feature type="domain" description="Protein kinase" evidence="9">
    <location>
        <begin position="64"/>
        <end position="328"/>
    </location>
</feature>
<keyword evidence="3 6" id="KW-0547">Nucleotide-binding</keyword>
<evidence type="ECO:0000256" key="2">
    <source>
        <dbReference type="ARBA" id="ARBA00022679"/>
    </source>
</evidence>
<keyword evidence="4" id="KW-0418">Kinase</keyword>
<evidence type="ECO:0000313" key="10">
    <source>
        <dbReference type="EMBL" id="OQR77083.1"/>
    </source>
</evidence>
<feature type="binding site" evidence="6">
    <location>
        <position position="96"/>
    </location>
    <ligand>
        <name>ATP</name>
        <dbReference type="ChEBI" id="CHEBI:30616"/>
    </ligand>
</feature>
<dbReference type="PANTHER" id="PTHR24353">
    <property type="entry name" value="CYCLIC NUCLEOTIDE-DEPENDENT PROTEIN KINASE"/>
    <property type="match status" value="1"/>
</dbReference>
<dbReference type="InterPro" id="IPR008271">
    <property type="entry name" value="Ser/Thr_kinase_AS"/>
</dbReference>
<feature type="coiled-coil region" evidence="7">
    <location>
        <begin position="479"/>
        <end position="517"/>
    </location>
</feature>
<organism evidence="10 11">
    <name type="scientific">Tropilaelaps mercedesae</name>
    <dbReference type="NCBI Taxonomy" id="418985"/>
    <lineage>
        <taxon>Eukaryota</taxon>
        <taxon>Metazoa</taxon>
        <taxon>Ecdysozoa</taxon>
        <taxon>Arthropoda</taxon>
        <taxon>Chelicerata</taxon>
        <taxon>Arachnida</taxon>
        <taxon>Acari</taxon>
        <taxon>Parasitiformes</taxon>
        <taxon>Mesostigmata</taxon>
        <taxon>Gamasina</taxon>
        <taxon>Dermanyssoidea</taxon>
        <taxon>Laelapidae</taxon>
        <taxon>Tropilaelaps</taxon>
    </lineage>
</organism>
<dbReference type="Gene3D" id="1.10.510.10">
    <property type="entry name" value="Transferase(Phosphotransferase) domain 1"/>
    <property type="match status" value="1"/>
</dbReference>
<dbReference type="SMART" id="SM00220">
    <property type="entry name" value="S_TKc"/>
    <property type="match status" value="1"/>
</dbReference>
<dbReference type="OrthoDB" id="4062651at2759"/>
<dbReference type="Proteomes" id="UP000192247">
    <property type="component" value="Unassembled WGS sequence"/>
</dbReference>
<feature type="coiled-coil region" evidence="7">
    <location>
        <begin position="360"/>
        <end position="445"/>
    </location>
</feature>
<keyword evidence="5 6" id="KW-0067">ATP-binding</keyword>
<name>A0A1V9XUG9_9ACAR</name>
<evidence type="ECO:0000256" key="6">
    <source>
        <dbReference type="PROSITE-ProRule" id="PRU10141"/>
    </source>
</evidence>
<keyword evidence="2" id="KW-0808">Transferase</keyword>
<comment type="caution">
    <text evidence="10">The sequence shown here is derived from an EMBL/GenBank/DDBJ whole genome shotgun (WGS) entry which is preliminary data.</text>
</comment>
<dbReference type="InterPro" id="IPR011009">
    <property type="entry name" value="Kinase-like_dom_sf"/>
</dbReference>
<evidence type="ECO:0000256" key="5">
    <source>
        <dbReference type="ARBA" id="ARBA00022840"/>
    </source>
</evidence>
<reference evidence="10 11" key="1">
    <citation type="journal article" date="2017" name="Gigascience">
        <title>Draft genome of the honey bee ectoparasitic mite, Tropilaelaps mercedesae, is shaped by the parasitic life history.</title>
        <authorList>
            <person name="Dong X."/>
            <person name="Armstrong S.D."/>
            <person name="Xia D."/>
            <person name="Makepeace B.L."/>
            <person name="Darby A.C."/>
            <person name="Kadowaki T."/>
        </authorList>
    </citation>
    <scope>NUCLEOTIDE SEQUENCE [LARGE SCALE GENOMIC DNA]</scope>
    <source>
        <strain evidence="10">Wuxi-XJTLU</strain>
    </source>
</reference>